<proteinExistence type="predicted"/>
<protein>
    <submittedName>
        <fullName evidence="1">Uncharacterized protein</fullName>
    </submittedName>
</protein>
<evidence type="ECO:0000313" key="1">
    <source>
        <dbReference type="EMBL" id="SVB87091.1"/>
    </source>
</evidence>
<feature type="non-terminal residue" evidence="1">
    <location>
        <position position="34"/>
    </location>
</feature>
<sequence length="34" mass="3979">MTHQANPKSGAEFTTNWRENARRLERDGLYRSAD</sequence>
<dbReference type="AlphaFoldDB" id="A0A382HKQ3"/>
<dbReference type="EMBL" id="UINC01061477">
    <property type="protein sequence ID" value="SVB87091.1"/>
    <property type="molecule type" value="Genomic_DNA"/>
</dbReference>
<gene>
    <name evidence="1" type="ORF">METZ01_LOCUS239945</name>
</gene>
<reference evidence="1" key="1">
    <citation type="submission" date="2018-05" db="EMBL/GenBank/DDBJ databases">
        <authorList>
            <person name="Lanie J.A."/>
            <person name="Ng W.-L."/>
            <person name="Kazmierczak K.M."/>
            <person name="Andrzejewski T.M."/>
            <person name="Davidsen T.M."/>
            <person name="Wayne K.J."/>
            <person name="Tettelin H."/>
            <person name="Glass J.I."/>
            <person name="Rusch D."/>
            <person name="Podicherti R."/>
            <person name="Tsui H.-C.T."/>
            <person name="Winkler M.E."/>
        </authorList>
    </citation>
    <scope>NUCLEOTIDE SEQUENCE</scope>
</reference>
<name>A0A382HKQ3_9ZZZZ</name>
<organism evidence="1">
    <name type="scientific">marine metagenome</name>
    <dbReference type="NCBI Taxonomy" id="408172"/>
    <lineage>
        <taxon>unclassified sequences</taxon>
        <taxon>metagenomes</taxon>
        <taxon>ecological metagenomes</taxon>
    </lineage>
</organism>
<accession>A0A382HKQ3</accession>